<accession>A0A0A9CCN2</accession>
<dbReference type="AlphaFoldDB" id="A0A0A9CCN2"/>
<protein>
    <submittedName>
        <fullName evidence="2">Uncharacterized protein</fullName>
    </submittedName>
</protein>
<name>A0A0A9CCN2_ARUDO</name>
<evidence type="ECO:0000313" key="2">
    <source>
        <dbReference type="EMBL" id="JAD69267.1"/>
    </source>
</evidence>
<organism evidence="2">
    <name type="scientific">Arundo donax</name>
    <name type="common">Giant reed</name>
    <name type="synonym">Donax arundinaceus</name>
    <dbReference type="NCBI Taxonomy" id="35708"/>
    <lineage>
        <taxon>Eukaryota</taxon>
        <taxon>Viridiplantae</taxon>
        <taxon>Streptophyta</taxon>
        <taxon>Embryophyta</taxon>
        <taxon>Tracheophyta</taxon>
        <taxon>Spermatophyta</taxon>
        <taxon>Magnoliopsida</taxon>
        <taxon>Liliopsida</taxon>
        <taxon>Poales</taxon>
        <taxon>Poaceae</taxon>
        <taxon>PACMAD clade</taxon>
        <taxon>Arundinoideae</taxon>
        <taxon>Arundineae</taxon>
        <taxon>Arundo</taxon>
    </lineage>
</organism>
<dbReference type="EMBL" id="GBRH01228628">
    <property type="protein sequence ID" value="JAD69267.1"/>
    <property type="molecule type" value="Transcribed_RNA"/>
</dbReference>
<feature type="region of interest" description="Disordered" evidence="1">
    <location>
        <begin position="1"/>
        <end position="23"/>
    </location>
</feature>
<evidence type="ECO:0000256" key="1">
    <source>
        <dbReference type="SAM" id="MobiDB-lite"/>
    </source>
</evidence>
<reference evidence="2" key="2">
    <citation type="journal article" date="2015" name="Data Brief">
        <title>Shoot transcriptome of the giant reed, Arundo donax.</title>
        <authorList>
            <person name="Barrero R.A."/>
            <person name="Guerrero F.D."/>
            <person name="Moolhuijzen P."/>
            <person name="Goolsby J.A."/>
            <person name="Tidwell J."/>
            <person name="Bellgard S.E."/>
            <person name="Bellgard M.I."/>
        </authorList>
    </citation>
    <scope>NUCLEOTIDE SEQUENCE</scope>
    <source>
        <tissue evidence="2">Shoot tissue taken approximately 20 cm above the soil surface</tissue>
    </source>
</reference>
<proteinExistence type="predicted"/>
<sequence length="23" mass="2584">MMELASQVNEKSRTLDKSSSVRS</sequence>
<reference evidence="2" key="1">
    <citation type="submission" date="2014-09" db="EMBL/GenBank/DDBJ databases">
        <authorList>
            <person name="Magalhaes I.L.F."/>
            <person name="Oliveira U."/>
            <person name="Santos F.R."/>
            <person name="Vidigal T.H.D.A."/>
            <person name="Brescovit A.D."/>
            <person name="Santos A.J."/>
        </authorList>
    </citation>
    <scope>NUCLEOTIDE SEQUENCE</scope>
    <source>
        <tissue evidence="2">Shoot tissue taken approximately 20 cm above the soil surface</tissue>
    </source>
</reference>